<reference evidence="2 3" key="1">
    <citation type="submission" date="2021-05" db="EMBL/GenBank/DDBJ databases">
        <title>A Polyphasic approach of four new species of the genus Ohtaekwangia: Ohtaekwangia histidinii sp. nov., Ohtaekwangia cretensis sp. nov., Ohtaekwangia indiensis sp. nov., Ohtaekwangia reichenbachii sp. nov. from diverse environment.</title>
        <authorList>
            <person name="Octaviana S."/>
        </authorList>
    </citation>
    <scope>NUCLEOTIDE SEQUENCE [LARGE SCALE GENOMIC DNA]</scope>
    <source>
        <strain evidence="2 3">PWU37</strain>
    </source>
</reference>
<feature type="domain" description="Histidine kinase/HSP90-like ATPase" evidence="1">
    <location>
        <begin position="17"/>
        <end position="132"/>
    </location>
</feature>
<dbReference type="GO" id="GO:0005524">
    <property type="term" value="F:ATP binding"/>
    <property type="evidence" value="ECO:0007669"/>
    <property type="project" value="UniProtKB-KW"/>
</dbReference>
<dbReference type="Gene3D" id="3.30.565.10">
    <property type="entry name" value="Histidine kinase-like ATPase, C-terminal domain"/>
    <property type="match status" value="1"/>
</dbReference>
<dbReference type="EMBL" id="JAHESC010000064">
    <property type="protein sequence ID" value="MBT1690380.1"/>
    <property type="molecule type" value="Genomic_DNA"/>
</dbReference>
<evidence type="ECO:0000313" key="3">
    <source>
        <dbReference type="Proteomes" id="UP001319180"/>
    </source>
</evidence>
<dbReference type="InterPro" id="IPR036890">
    <property type="entry name" value="HATPase_C_sf"/>
</dbReference>
<keyword evidence="3" id="KW-1185">Reference proteome</keyword>
<dbReference type="SUPFAM" id="SSF55874">
    <property type="entry name" value="ATPase domain of HSP90 chaperone/DNA topoisomerase II/histidine kinase"/>
    <property type="match status" value="1"/>
</dbReference>
<accession>A0AAP2GL96</accession>
<protein>
    <submittedName>
        <fullName evidence="2">ATP-binding protein</fullName>
    </submittedName>
</protein>
<comment type="caution">
    <text evidence="2">The sequence shown here is derived from an EMBL/GenBank/DDBJ whole genome shotgun (WGS) entry which is preliminary data.</text>
</comment>
<organism evidence="2 3">
    <name type="scientific">Dawidia soli</name>
    <dbReference type="NCBI Taxonomy" id="2782352"/>
    <lineage>
        <taxon>Bacteria</taxon>
        <taxon>Pseudomonadati</taxon>
        <taxon>Bacteroidota</taxon>
        <taxon>Cytophagia</taxon>
        <taxon>Cytophagales</taxon>
        <taxon>Chryseotaleaceae</taxon>
        <taxon>Dawidia</taxon>
    </lineage>
</organism>
<dbReference type="InterPro" id="IPR036457">
    <property type="entry name" value="PPM-type-like_dom_sf"/>
</dbReference>
<evidence type="ECO:0000259" key="1">
    <source>
        <dbReference type="Pfam" id="PF13581"/>
    </source>
</evidence>
<dbReference type="InterPro" id="IPR039248">
    <property type="entry name" value="Ptase_RsbX"/>
</dbReference>
<dbReference type="InterPro" id="IPR003594">
    <property type="entry name" value="HATPase_dom"/>
</dbReference>
<dbReference type="AlphaFoldDB" id="A0AAP2GL96"/>
<name>A0AAP2GL96_9BACT</name>
<sequence>MDNPPHFTSYVVEDRSHVAIIKREIHSRVVLAGFSKTRVGEVDIVVSELTSNLIKYAGSGEILYRLVPCGPDNPVLELLCIDNGPGMSDPARMMKDGVSTRNTLGHGLGAIQRLSDSFELYSLRNWGTIVYAQMAVKKCEPATKAEIRVASLNVPKPGETVSGDGHRVKHSQHGLSIFFADGLGHGEAAHEAVQTGLDAFQHTPGDSPLETLRYIHSQVKKTRGMVGTIVSYNKTDNEWMFCGIGNISSRTYTGLLFKNYMSYNGIIGLNIPGTMKDTRIPGEKNQHLILCSDGIRTRWDLTKYPSIFKYDSIILAACLYKDFSRRTDDASILVATINPSR</sequence>
<gene>
    <name evidence="2" type="ORF">KK078_27690</name>
</gene>
<proteinExistence type="predicted"/>
<dbReference type="PANTHER" id="PTHR35801">
    <property type="entry name" value="PHOSPHOSERINE PHOSPHATASE RSBX"/>
    <property type="match status" value="1"/>
</dbReference>
<dbReference type="Proteomes" id="UP001319180">
    <property type="component" value="Unassembled WGS sequence"/>
</dbReference>
<keyword evidence="2" id="KW-0067">ATP-binding</keyword>
<dbReference type="Gene3D" id="3.60.40.10">
    <property type="entry name" value="PPM-type phosphatase domain"/>
    <property type="match status" value="1"/>
</dbReference>
<dbReference type="PANTHER" id="PTHR35801:SF1">
    <property type="entry name" value="PHOSPHOSERINE PHOSPHATASE RSBX"/>
    <property type="match status" value="1"/>
</dbReference>
<dbReference type="RefSeq" id="WP_254093626.1">
    <property type="nucleotide sequence ID" value="NZ_JAHESC010000064.1"/>
</dbReference>
<keyword evidence="2" id="KW-0547">Nucleotide-binding</keyword>
<evidence type="ECO:0000313" key="2">
    <source>
        <dbReference type="EMBL" id="MBT1690380.1"/>
    </source>
</evidence>
<dbReference type="SUPFAM" id="SSF81606">
    <property type="entry name" value="PP2C-like"/>
    <property type="match status" value="1"/>
</dbReference>
<dbReference type="Pfam" id="PF13581">
    <property type="entry name" value="HATPase_c_2"/>
    <property type="match status" value="1"/>
</dbReference>